<reference evidence="2 3" key="1">
    <citation type="submission" date="2018-06" db="EMBL/GenBank/DDBJ databases">
        <title>Genomic Encyclopedia of Type Strains, Phase IV (KMG-IV): sequencing the most valuable type-strain genomes for metagenomic binning, comparative biology and taxonomic classification.</title>
        <authorList>
            <person name="Goeker M."/>
        </authorList>
    </citation>
    <scope>NUCLEOTIDE SEQUENCE [LARGE SCALE GENOMIC DNA]</scope>
    <source>
        <strain evidence="2 3">DSM 24875</strain>
    </source>
</reference>
<feature type="region of interest" description="Disordered" evidence="1">
    <location>
        <begin position="95"/>
        <end position="125"/>
    </location>
</feature>
<organism evidence="2 3">
    <name type="scientific">Roseiarcus fermentans</name>
    <dbReference type="NCBI Taxonomy" id="1473586"/>
    <lineage>
        <taxon>Bacteria</taxon>
        <taxon>Pseudomonadati</taxon>
        <taxon>Pseudomonadota</taxon>
        <taxon>Alphaproteobacteria</taxon>
        <taxon>Hyphomicrobiales</taxon>
        <taxon>Roseiarcaceae</taxon>
        <taxon>Roseiarcus</taxon>
    </lineage>
</organism>
<comment type="caution">
    <text evidence="2">The sequence shown here is derived from an EMBL/GenBank/DDBJ whole genome shotgun (WGS) entry which is preliminary data.</text>
</comment>
<dbReference type="OrthoDB" id="9946303at2"/>
<accession>A0A366FIC9</accession>
<dbReference type="RefSeq" id="WP_147262722.1">
    <property type="nucleotide sequence ID" value="NZ_QNRK01000009.1"/>
</dbReference>
<dbReference type="Proteomes" id="UP000253529">
    <property type="component" value="Unassembled WGS sequence"/>
</dbReference>
<protein>
    <submittedName>
        <fullName evidence="2">Uncharacterized protein</fullName>
    </submittedName>
</protein>
<sequence>MIRIQAPLLVVATHDARLALGARLRDAGLAAYREIALAAKGLEIAHLQFVFQGLTLAVCSRVRRDGMVEIEIGMGDPRLQKSVFTAAQLREAEAASRSRLAAPRRSPRGVEDPGRVPPALLLNSGPGRQPLASRFFRLASVRSRSALSLMKPDASLWS</sequence>
<evidence type="ECO:0000256" key="1">
    <source>
        <dbReference type="SAM" id="MobiDB-lite"/>
    </source>
</evidence>
<gene>
    <name evidence="2" type="ORF">DFR50_109197</name>
</gene>
<evidence type="ECO:0000313" key="2">
    <source>
        <dbReference type="EMBL" id="RBP14443.1"/>
    </source>
</evidence>
<keyword evidence="3" id="KW-1185">Reference proteome</keyword>
<dbReference type="AlphaFoldDB" id="A0A366FIC9"/>
<evidence type="ECO:0000313" key="3">
    <source>
        <dbReference type="Proteomes" id="UP000253529"/>
    </source>
</evidence>
<proteinExistence type="predicted"/>
<dbReference type="EMBL" id="QNRK01000009">
    <property type="protein sequence ID" value="RBP14443.1"/>
    <property type="molecule type" value="Genomic_DNA"/>
</dbReference>
<name>A0A366FIC9_9HYPH</name>